<dbReference type="Proteomes" id="UP000266841">
    <property type="component" value="Unassembled WGS sequence"/>
</dbReference>
<name>K0T5I5_THAOC</name>
<evidence type="ECO:0000313" key="2">
    <source>
        <dbReference type="EMBL" id="EJK72394.1"/>
    </source>
</evidence>
<dbReference type="SMART" id="SM00028">
    <property type="entry name" value="TPR"/>
    <property type="match status" value="2"/>
</dbReference>
<dbReference type="InterPro" id="IPR052758">
    <property type="entry name" value="SRC_co-chaperone"/>
</dbReference>
<dbReference type="PANTHER" id="PTHR44200:SF1">
    <property type="entry name" value="DNAJ HOMOLOG SUBFAMILY C MEMBER 7"/>
    <property type="match status" value="1"/>
</dbReference>
<reference evidence="2 3" key="1">
    <citation type="journal article" date="2012" name="Genome Biol.">
        <title>Genome and low-iron response of an oceanic diatom adapted to chronic iron limitation.</title>
        <authorList>
            <person name="Lommer M."/>
            <person name="Specht M."/>
            <person name="Roy A.S."/>
            <person name="Kraemer L."/>
            <person name="Andreson R."/>
            <person name="Gutowska M.A."/>
            <person name="Wolf J."/>
            <person name="Bergner S.V."/>
            <person name="Schilhabel M.B."/>
            <person name="Klostermeier U.C."/>
            <person name="Beiko R.G."/>
            <person name="Rosenstiel P."/>
            <person name="Hippler M."/>
            <person name="Laroche J."/>
        </authorList>
    </citation>
    <scope>NUCLEOTIDE SEQUENCE [LARGE SCALE GENOMIC DNA]</scope>
    <source>
        <strain evidence="2 3">CCMP1005</strain>
    </source>
</reference>
<dbReference type="InterPro" id="IPR019734">
    <property type="entry name" value="TPR_rpt"/>
</dbReference>
<sequence length="412" mass="45387">MDWTFSRSSALQKLERRRELSEGGAAKLLQPRGGTSRGSGSGGTVVVRRLRRFCVIAVLLLATRRFSPPPDLYAGPESQLETPHDEEPLVLVHLGKTAGSTLTCMMGLDGSGKGDSRCQPSDFRPSAIARAAVGRVHLEPAPVDEHDGFVVTLRNPERHVRGCANYREFFECYGSIQSLSEDGLSPERGEKGQRRALPEAGVGHGHGRQRVLAVGRAGQAPPHHVAGGGGQHPLPQRRDYERAAEKYALCLTIDNDGGPYNLNALAPLHAVLHFNRAACLMALKKYREAVKDCTAALRIHTHYMKAILRRGRCFARIRQYQEAIADYERYIRLVLEARKSPQSAVRSNAACTFDRPIDVTEGEYSKARQELADVRKSMRQASSPSAVLRRWPSGGRCSRPSSTRAPTRTPQL</sequence>
<dbReference type="Gene3D" id="1.25.40.10">
    <property type="entry name" value="Tetratricopeptide repeat domain"/>
    <property type="match status" value="1"/>
</dbReference>
<feature type="region of interest" description="Disordered" evidence="1">
    <location>
        <begin position="182"/>
        <end position="208"/>
    </location>
</feature>
<feature type="compositionally biased region" description="Polar residues" evidence="1">
    <location>
        <begin position="399"/>
        <end position="412"/>
    </location>
</feature>
<keyword evidence="3" id="KW-1185">Reference proteome</keyword>
<feature type="region of interest" description="Disordered" evidence="1">
    <location>
        <begin position="374"/>
        <end position="412"/>
    </location>
</feature>
<accession>K0T5I5</accession>
<dbReference type="eggNOG" id="KOG4234">
    <property type="taxonomic scope" value="Eukaryota"/>
</dbReference>
<evidence type="ECO:0000256" key="1">
    <source>
        <dbReference type="SAM" id="MobiDB-lite"/>
    </source>
</evidence>
<evidence type="ECO:0000313" key="3">
    <source>
        <dbReference type="Proteomes" id="UP000266841"/>
    </source>
</evidence>
<proteinExistence type="predicted"/>
<feature type="region of interest" description="Disordered" evidence="1">
    <location>
        <begin position="16"/>
        <end position="43"/>
    </location>
</feature>
<dbReference type="InterPro" id="IPR011990">
    <property type="entry name" value="TPR-like_helical_dom_sf"/>
</dbReference>
<dbReference type="OrthoDB" id="765884at2759"/>
<comment type="caution">
    <text evidence="2">The sequence shown here is derived from an EMBL/GenBank/DDBJ whole genome shotgun (WGS) entry which is preliminary data.</text>
</comment>
<gene>
    <name evidence="2" type="ORF">THAOC_06080</name>
</gene>
<dbReference type="SUPFAM" id="SSF48452">
    <property type="entry name" value="TPR-like"/>
    <property type="match status" value="1"/>
</dbReference>
<feature type="compositionally biased region" description="Basic and acidic residues" evidence="1">
    <location>
        <begin position="185"/>
        <end position="197"/>
    </location>
</feature>
<organism evidence="2 3">
    <name type="scientific">Thalassiosira oceanica</name>
    <name type="common">Marine diatom</name>
    <dbReference type="NCBI Taxonomy" id="159749"/>
    <lineage>
        <taxon>Eukaryota</taxon>
        <taxon>Sar</taxon>
        <taxon>Stramenopiles</taxon>
        <taxon>Ochrophyta</taxon>
        <taxon>Bacillariophyta</taxon>
        <taxon>Coscinodiscophyceae</taxon>
        <taxon>Thalassiosirophycidae</taxon>
        <taxon>Thalassiosirales</taxon>
        <taxon>Thalassiosiraceae</taxon>
        <taxon>Thalassiosira</taxon>
    </lineage>
</organism>
<dbReference type="EMBL" id="AGNL01005917">
    <property type="protein sequence ID" value="EJK72394.1"/>
    <property type="molecule type" value="Genomic_DNA"/>
</dbReference>
<dbReference type="AlphaFoldDB" id="K0T5I5"/>
<dbReference type="PANTHER" id="PTHR44200">
    <property type="entry name" value="DNAJ HOMOLOG SUBFAMILY C MEMBER 7"/>
    <property type="match status" value="1"/>
</dbReference>
<protein>
    <submittedName>
        <fullName evidence="2">Uncharacterized protein</fullName>
    </submittedName>
</protein>